<gene>
    <name evidence="7" type="ORF">MUB46_16280</name>
</gene>
<dbReference type="InterPro" id="IPR009056">
    <property type="entry name" value="Cyt_c-like_dom"/>
</dbReference>
<dbReference type="InterPro" id="IPR036909">
    <property type="entry name" value="Cyt_c-like_dom_sf"/>
</dbReference>
<dbReference type="GO" id="GO:0009055">
    <property type="term" value="F:electron transfer activity"/>
    <property type="evidence" value="ECO:0007669"/>
    <property type="project" value="InterPro"/>
</dbReference>
<keyword evidence="3 4" id="KW-0408">Iron</keyword>
<evidence type="ECO:0000313" key="7">
    <source>
        <dbReference type="EMBL" id="MCT8973420.1"/>
    </source>
</evidence>
<reference evidence="7 8" key="1">
    <citation type="submission" date="2022-04" db="EMBL/GenBank/DDBJ databases">
        <authorList>
            <person name="Ye Y.-Q."/>
            <person name="Du Z.-J."/>
        </authorList>
    </citation>
    <scope>NUCLEOTIDE SEQUENCE [LARGE SCALE GENOMIC DNA]</scope>
    <source>
        <strain evidence="7 8">A6E488</strain>
    </source>
</reference>
<organism evidence="7 8">
    <name type="scientific">Microbaculum marinisediminis</name>
    <dbReference type="NCBI Taxonomy" id="2931392"/>
    <lineage>
        <taxon>Bacteria</taxon>
        <taxon>Pseudomonadati</taxon>
        <taxon>Pseudomonadota</taxon>
        <taxon>Alphaproteobacteria</taxon>
        <taxon>Hyphomicrobiales</taxon>
        <taxon>Tepidamorphaceae</taxon>
        <taxon>Microbaculum</taxon>
    </lineage>
</organism>
<dbReference type="PROSITE" id="PS51007">
    <property type="entry name" value="CYTC"/>
    <property type="match status" value="1"/>
</dbReference>
<dbReference type="Proteomes" id="UP001320898">
    <property type="component" value="Unassembled WGS sequence"/>
</dbReference>
<name>A0AAW5R248_9HYPH</name>
<evidence type="ECO:0000256" key="2">
    <source>
        <dbReference type="ARBA" id="ARBA00022723"/>
    </source>
</evidence>
<proteinExistence type="predicted"/>
<evidence type="ECO:0000256" key="1">
    <source>
        <dbReference type="ARBA" id="ARBA00022617"/>
    </source>
</evidence>
<keyword evidence="8" id="KW-1185">Reference proteome</keyword>
<protein>
    <submittedName>
        <fullName evidence="7">Cytochrome c</fullName>
    </submittedName>
</protein>
<dbReference type="AlphaFoldDB" id="A0AAW5R248"/>
<accession>A0AAW5R248</accession>
<dbReference type="GO" id="GO:0020037">
    <property type="term" value="F:heme binding"/>
    <property type="evidence" value="ECO:0007669"/>
    <property type="project" value="InterPro"/>
</dbReference>
<evidence type="ECO:0000313" key="8">
    <source>
        <dbReference type="Proteomes" id="UP001320898"/>
    </source>
</evidence>
<evidence type="ECO:0000256" key="5">
    <source>
        <dbReference type="SAM" id="SignalP"/>
    </source>
</evidence>
<keyword evidence="5" id="KW-0732">Signal</keyword>
<keyword evidence="2 4" id="KW-0479">Metal-binding</keyword>
<dbReference type="Pfam" id="PF00034">
    <property type="entry name" value="Cytochrom_C"/>
    <property type="match status" value="1"/>
</dbReference>
<dbReference type="GO" id="GO:0046872">
    <property type="term" value="F:metal ion binding"/>
    <property type="evidence" value="ECO:0007669"/>
    <property type="project" value="UniProtKB-KW"/>
</dbReference>
<keyword evidence="1 4" id="KW-0349">Heme</keyword>
<comment type="caution">
    <text evidence="7">The sequence shown here is derived from an EMBL/GenBank/DDBJ whole genome shotgun (WGS) entry which is preliminary data.</text>
</comment>
<evidence type="ECO:0000256" key="4">
    <source>
        <dbReference type="PROSITE-ProRule" id="PRU00433"/>
    </source>
</evidence>
<feature type="chain" id="PRO_5043588336" evidence="5">
    <location>
        <begin position="26"/>
        <end position="108"/>
    </location>
</feature>
<feature type="signal peptide" evidence="5">
    <location>
        <begin position="1"/>
        <end position="25"/>
    </location>
</feature>
<dbReference type="SUPFAM" id="SSF46626">
    <property type="entry name" value="Cytochrome c"/>
    <property type="match status" value="1"/>
</dbReference>
<dbReference type="Gene3D" id="1.10.760.10">
    <property type="entry name" value="Cytochrome c-like domain"/>
    <property type="match status" value="1"/>
</dbReference>
<dbReference type="EMBL" id="JALIDZ010000007">
    <property type="protein sequence ID" value="MCT8973420.1"/>
    <property type="molecule type" value="Genomic_DNA"/>
</dbReference>
<evidence type="ECO:0000259" key="6">
    <source>
        <dbReference type="PROSITE" id="PS51007"/>
    </source>
</evidence>
<sequence length="108" mass="12179">MLNRRLIVPFLLVLLVLVPGASATAAAGDPVNGRLVVERWCSLCHSVNGVNTDPDRAPTFEQIANRDGRDRAYLSRMVHEDHFPMTTFRLFEDEKRDVVAFILSLSRN</sequence>
<evidence type="ECO:0000256" key="3">
    <source>
        <dbReference type="ARBA" id="ARBA00023004"/>
    </source>
</evidence>
<dbReference type="RefSeq" id="WP_261616988.1">
    <property type="nucleotide sequence ID" value="NZ_JALIDZ010000007.1"/>
</dbReference>
<feature type="domain" description="Cytochrome c" evidence="6">
    <location>
        <begin position="28"/>
        <end position="106"/>
    </location>
</feature>